<dbReference type="EMBL" id="MN740687">
    <property type="protein sequence ID" value="QHU07787.1"/>
    <property type="molecule type" value="Genomic_DNA"/>
</dbReference>
<feature type="region of interest" description="Disordered" evidence="1">
    <location>
        <begin position="175"/>
        <end position="221"/>
    </location>
</feature>
<feature type="compositionally biased region" description="Basic residues" evidence="1">
    <location>
        <begin position="1"/>
        <end position="17"/>
    </location>
</feature>
<reference evidence="2" key="1">
    <citation type="journal article" date="2020" name="Nature">
        <title>Giant virus diversity and host interactions through global metagenomics.</title>
        <authorList>
            <person name="Schulz F."/>
            <person name="Roux S."/>
            <person name="Paez-Espino D."/>
            <person name="Jungbluth S."/>
            <person name="Walsh D.A."/>
            <person name="Denef V.J."/>
            <person name="McMahon K.D."/>
            <person name="Konstantinidis K.T."/>
            <person name="Eloe-Fadrosh E.A."/>
            <person name="Kyrpides N.C."/>
            <person name="Woyke T."/>
        </authorList>
    </citation>
    <scope>NUCLEOTIDE SEQUENCE</scope>
    <source>
        <strain evidence="2">GVMAG-S-1041349-163</strain>
    </source>
</reference>
<evidence type="ECO:0000313" key="2">
    <source>
        <dbReference type="EMBL" id="QHU07787.1"/>
    </source>
</evidence>
<organism evidence="2">
    <name type="scientific">viral metagenome</name>
    <dbReference type="NCBI Taxonomy" id="1070528"/>
    <lineage>
        <taxon>unclassified sequences</taxon>
        <taxon>metagenomes</taxon>
        <taxon>organismal metagenomes</taxon>
    </lineage>
</organism>
<dbReference type="AlphaFoldDB" id="A0A6C0JTM6"/>
<feature type="region of interest" description="Disordered" evidence="1">
    <location>
        <begin position="1"/>
        <end position="36"/>
    </location>
</feature>
<sequence>MSQRRSKRSQRRSKRSQRPANIRGSRLPGISKRRKNSIVNPFDTCIKIYDKKFLKRSSPPYYADKCMNRSRKGNDGNLWTSVSRSNNVYKWERRTNRPKSMKKKSTKRVSKRKRTKKISRKKMSRNIIIESQSALKKRFMKGPPYTDSQGRRIIEFRSSTNKRTYHVMNRKIMRQSKRSYSSGKCKLSNKKKYTSRPSPSYPAMSCKNTTKRGNDGKMWKSSARSDGIYRWVKK</sequence>
<feature type="region of interest" description="Disordered" evidence="1">
    <location>
        <begin position="96"/>
        <end position="120"/>
    </location>
</feature>
<evidence type="ECO:0000256" key="1">
    <source>
        <dbReference type="SAM" id="MobiDB-lite"/>
    </source>
</evidence>
<name>A0A6C0JTM6_9ZZZZ</name>
<protein>
    <submittedName>
        <fullName evidence="2">Uncharacterized protein</fullName>
    </submittedName>
</protein>
<proteinExistence type="predicted"/>
<accession>A0A6C0JTM6</accession>